<protein>
    <submittedName>
        <fullName evidence="1">Uncharacterized protein</fullName>
    </submittedName>
</protein>
<dbReference type="OrthoDB" id="423283at2759"/>
<accession>A0A2N5UWA2</accession>
<dbReference type="Proteomes" id="UP000235388">
    <property type="component" value="Unassembled WGS sequence"/>
</dbReference>
<sequence>MISIVGSRLSLSGGMRMCGQTVDSFSIAIASTGPYFPSHSLFTSSRSSTSQPSGLDAMGISGLRGLGRIMAGFTHRLKNILQSLKSQGSGPSTSPLEALQELAKILAVSTEDTLAGYFQTDSFAHKLVAILRGESERTKSEDEEDELALVATLTATGRSSSSFNHPSLGTAVE</sequence>
<keyword evidence="2" id="KW-1185">Reference proteome</keyword>
<proteinExistence type="predicted"/>
<gene>
    <name evidence="1" type="ORF">PCANC_13148</name>
</gene>
<dbReference type="EMBL" id="PGCJ01000162">
    <property type="protein sequence ID" value="PLW42041.1"/>
    <property type="molecule type" value="Genomic_DNA"/>
</dbReference>
<comment type="caution">
    <text evidence="1">The sequence shown here is derived from an EMBL/GenBank/DDBJ whole genome shotgun (WGS) entry which is preliminary data.</text>
</comment>
<evidence type="ECO:0000313" key="1">
    <source>
        <dbReference type="EMBL" id="PLW42041.1"/>
    </source>
</evidence>
<evidence type="ECO:0000313" key="2">
    <source>
        <dbReference type="Proteomes" id="UP000235388"/>
    </source>
</evidence>
<reference evidence="1 2" key="1">
    <citation type="submission" date="2017-11" db="EMBL/GenBank/DDBJ databases">
        <title>De novo assembly and phasing of dikaryotic genomes from two isolates of Puccinia coronata f. sp. avenae, the causal agent of oat crown rust.</title>
        <authorList>
            <person name="Miller M.E."/>
            <person name="Zhang Y."/>
            <person name="Omidvar V."/>
            <person name="Sperschneider J."/>
            <person name="Schwessinger B."/>
            <person name="Raley C."/>
            <person name="Palmer J.M."/>
            <person name="Garnica D."/>
            <person name="Upadhyaya N."/>
            <person name="Rathjen J."/>
            <person name="Taylor J.M."/>
            <person name="Park R.F."/>
            <person name="Dodds P.N."/>
            <person name="Hirsch C.D."/>
            <person name="Kianian S.F."/>
            <person name="Figueroa M."/>
        </authorList>
    </citation>
    <scope>NUCLEOTIDE SEQUENCE [LARGE SCALE GENOMIC DNA]</scope>
    <source>
        <strain evidence="1">12NC29</strain>
    </source>
</reference>
<dbReference type="AlphaFoldDB" id="A0A2N5UWA2"/>
<name>A0A2N5UWA2_9BASI</name>
<organism evidence="1 2">
    <name type="scientific">Puccinia coronata f. sp. avenae</name>
    <dbReference type="NCBI Taxonomy" id="200324"/>
    <lineage>
        <taxon>Eukaryota</taxon>
        <taxon>Fungi</taxon>
        <taxon>Dikarya</taxon>
        <taxon>Basidiomycota</taxon>
        <taxon>Pucciniomycotina</taxon>
        <taxon>Pucciniomycetes</taxon>
        <taxon>Pucciniales</taxon>
        <taxon>Pucciniaceae</taxon>
        <taxon>Puccinia</taxon>
    </lineage>
</organism>